<evidence type="ECO:0000256" key="2">
    <source>
        <dbReference type="SAM" id="Phobius"/>
    </source>
</evidence>
<organism evidence="3 4">
    <name type="scientific">Eragrostis curvula</name>
    <name type="common">weeping love grass</name>
    <dbReference type="NCBI Taxonomy" id="38414"/>
    <lineage>
        <taxon>Eukaryota</taxon>
        <taxon>Viridiplantae</taxon>
        <taxon>Streptophyta</taxon>
        <taxon>Embryophyta</taxon>
        <taxon>Tracheophyta</taxon>
        <taxon>Spermatophyta</taxon>
        <taxon>Magnoliopsida</taxon>
        <taxon>Liliopsida</taxon>
        <taxon>Poales</taxon>
        <taxon>Poaceae</taxon>
        <taxon>PACMAD clade</taxon>
        <taxon>Chloridoideae</taxon>
        <taxon>Eragrostideae</taxon>
        <taxon>Eragrostidinae</taxon>
        <taxon>Eragrostis</taxon>
    </lineage>
</organism>
<keyword evidence="2" id="KW-0472">Membrane</keyword>
<reference evidence="3 4" key="1">
    <citation type="journal article" date="2019" name="Sci. Rep.">
        <title>A high-quality genome of Eragrostis curvula grass provides insights into Poaceae evolution and supports new strategies to enhance forage quality.</title>
        <authorList>
            <person name="Carballo J."/>
            <person name="Santos B.A.C.M."/>
            <person name="Zappacosta D."/>
            <person name="Garbus I."/>
            <person name="Selva J.P."/>
            <person name="Gallo C.A."/>
            <person name="Diaz A."/>
            <person name="Albertini E."/>
            <person name="Caccamo M."/>
            <person name="Echenique V."/>
        </authorList>
    </citation>
    <scope>NUCLEOTIDE SEQUENCE [LARGE SCALE GENOMIC DNA]</scope>
    <source>
        <strain evidence="4">cv. Victoria</strain>
        <tissue evidence="3">Leaf</tissue>
    </source>
</reference>
<sequence length="511" mass="55220">MGRKVLNPDRPAQSWHLLHCISRWHLLVGEGTEASAPFGLESAASGRDGEGEGGGGASCLCHATAARGAPSMAIAGNENSRSSIRTASFQAQLQAEACTMTKSKRMDGYILDADVVDSGATRTSLEASFQDQLEKKVLLIVGDCTPDRKACSAKEVNKTAKRTVVGHFQASTDVAITKLMQMGGDFVNADAVVFYVTGTPLQALDKDQLAEENGVIVANAVCDMTSPEKCICPLKLLNVVKMEYADVSTLSSPKAEMSGKVARVKASVADGKVSSELVISVNPRQRTKLTCPQLRVTTMGQVWLFLLVILFSASHVLADAKKESAQIGSCRFDMTSVATLSCVKPGGIWRPPSVACCNALLYAIDILPSSNESGACCLCRYMFDKYTHFALATSYVLCQGKDRDVVTTWSLPLNCYRACRQRNDSFPAPKEFPVVNVQDISISKLWIAAVAAVALSAILFVAFCCRWWRKPVLNSGERRPTHQRRGPPNETWGRHSSAQRRMSPSKGSPNG</sequence>
<dbReference type="EMBL" id="RWGY01000035">
    <property type="protein sequence ID" value="TVU13145.1"/>
    <property type="molecule type" value="Genomic_DNA"/>
</dbReference>
<evidence type="ECO:0000313" key="3">
    <source>
        <dbReference type="EMBL" id="TVU13145.1"/>
    </source>
</evidence>
<feature type="compositionally biased region" description="Polar residues" evidence="1">
    <location>
        <begin position="494"/>
        <end position="511"/>
    </location>
</feature>
<evidence type="ECO:0000313" key="4">
    <source>
        <dbReference type="Proteomes" id="UP000324897"/>
    </source>
</evidence>
<dbReference type="Gramene" id="TVU13145">
    <property type="protein sequence ID" value="TVU13145"/>
    <property type="gene ID" value="EJB05_40677"/>
</dbReference>
<feature type="region of interest" description="Disordered" evidence="1">
    <location>
        <begin position="476"/>
        <end position="511"/>
    </location>
</feature>
<keyword evidence="2" id="KW-1133">Transmembrane helix</keyword>
<gene>
    <name evidence="3" type="ORF">EJB05_40677</name>
</gene>
<protein>
    <submittedName>
        <fullName evidence="3">Uncharacterized protein</fullName>
    </submittedName>
</protein>
<dbReference type="Proteomes" id="UP000324897">
    <property type="component" value="Unassembled WGS sequence"/>
</dbReference>
<comment type="caution">
    <text evidence="3">The sequence shown here is derived from an EMBL/GenBank/DDBJ whole genome shotgun (WGS) entry which is preliminary data.</text>
</comment>
<name>A0A5J9TPD1_9POAL</name>
<proteinExistence type="predicted"/>
<dbReference type="OrthoDB" id="692088at2759"/>
<dbReference type="AlphaFoldDB" id="A0A5J9TPD1"/>
<feature type="transmembrane region" description="Helical" evidence="2">
    <location>
        <begin position="445"/>
        <end position="468"/>
    </location>
</feature>
<evidence type="ECO:0000256" key="1">
    <source>
        <dbReference type="SAM" id="MobiDB-lite"/>
    </source>
</evidence>
<accession>A0A5J9TPD1</accession>
<keyword evidence="4" id="KW-1185">Reference proteome</keyword>
<keyword evidence="2" id="KW-0812">Transmembrane</keyword>
<feature type="non-terminal residue" evidence="3">
    <location>
        <position position="1"/>
    </location>
</feature>